<comment type="caution">
    <text evidence="2">The sequence shown here is derived from an EMBL/GenBank/DDBJ whole genome shotgun (WGS) entry which is preliminary data.</text>
</comment>
<feature type="transmembrane region" description="Helical" evidence="1">
    <location>
        <begin position="20"/>
        <end position="40"/>
    </location>
</feature>
<organism evidence="2 3">
    <name type="scientific">Candidatus Wallbacteria bacterium HGW-Wallbacteria-1</name>
    <dbReference type="NCBI Taxonomy" id="2013854"/>
    <lineage>
        <taxon>Bacteria</taxon>
        <taxon>Candidatus Walliibacteriota</taxon>
    </lineage>
</organism>
<gene>
    <name evidence="2" type="ORF">CVV64_09370</name>
</gene>
<keyword evidence="1" id="KW-1133">Transmembrane helix</keyword>
<reference evidence="2 3" key="1">
    <citation type="journal article" date="2017" name="ISME J.">
        <title>Potential for microbial H2 and metal transformations associated with novel bacteria and archaea in deep terrestrial subsurface sediments.</title>
        <authorList>
            <person name="Hernsdorf A.W."/>
            <person name="Amano Y."/>
            <person name="Miyakawa K."/>
            <person name="Ise K."/>
            <person name="Suzuki Y."/>
            <person name="Anantharaman K."/>
            <person name="Probst A."/>
            <person name="Burstein D."/>
            <person name="Thomas B.C."/>
            <person name="Banfield J.F."/>
        </authorList>
    </citation>
    <scope>NUCLEOTIDE SEQUENCE [LARGE SCALE GENOMIC DNA]</scope>
    <source>
        <strain evidence="2">HGW-Wallbacteria-1</strain>
    </source>
</reference>
<sequence length="299" mass="33969">MKYSEYGSAVHIKITSQNGSVLLTVLLLISLMTLSAFSYISEARRDLLRLKYAKMDLAARNGAYISLVQAHFLLMSDSWNTDSLEDSWQNPETLPGSEMTIQDEESLINILKAPETFIKNIAFLLKPEADHDQLLEKVGQLRILDSDSHTESLQLYSKLNSFFSDFPELAKFTTIRGDGKININTAPELIIQAIMKSEKNTLPAERVEEILRKRPFRSINDIERFFPSKNSDGKSIGTYLKVCSREFSVECRISNVLDESSSDLSAPFLTRKFRLSREFDTKNEKLISWHCTGAHGLFP</sequence>
<evidence type="ECO:0000256" key="1">
    <source>
        <dbReference type="SAM" id="Phobius"/>
    </source>
</evidence>
<evidence type="ECO:0000313" key="2">
    <source>
        <dbReference type="EMBL" id="PKK90560.1"/>
    </source>
</evidence>
<name>A0A2N1PQE4_9BACT</name>
<proteinExistence type="predicted"/>
<protein>
    <recommendedName>
        <fullName evidence="4">General secretion pathway protein GspK</fullName>
    </recommendedName>
</protein>
<evidence type="ECO:0008006" key="4">
    <source>
        <dbReference type="Google" id="ProtNLM"/>
    </source>
</evidence>
<accession>A0A2N1PQE4</accession>
<keyword evidence="1" id="KW-0472">Membrane</keyword>
<dbReference type="EMBL" id="PGXC01000005">
    <property type="protein sequence ID" value="PKK90560.1"/>
    <property type="molecule type" value="Genomic_DNA"/>
</dbReference>
<dbReference type="AlphaFoldDB" id="A0A2N1PQE4"/>
<keyword evidence="1" id="KW-0812">Transmembrane</keyword>
<dbReference type="Proteomes" id="UP000233256">
    <property type="component" value="Unassembled WGS sequence"/>
</dbReference>
<evidence type="ECO:0000313" key="3">
    <source>
        <dbReference type="Proteomes" id="UP000233256"/>
    </source>
</evidence>